<dbReference type="InterPro" id="IPR036397">
    <property type="entry name" value="RNaseH_sf"/>
</dbReference>
<dbReference type="AlphaFoldDB" id="M1DDA9"/>
<evidence type="ECO:0000313" key="2">
    <source>
        <dbReference type="EnsemblPlants" id="PGSC0003DMT400087175"/>
    </source>
</evidence>
<dbReference type="GO" id="GO:0003676">
    <property type="term" value="F:nucleic acid binding"/>
    <property type="evidence" value="ECO:0007669"/>
    <property type="project" value="InterPro"/>
</dbReference>
<dbReference type="HOGENOM" id="CLU_691529_0_0_1"/>
<dbReference type="Proteomes" id="UP000011115">
    <property type="component" value="Unassembled WGS sequence"/>
</dbReference>
<name>M1DDA9_SOLTU</name>
<organism evidence="2 3">
    <name type="scientific">Solanum tuberosum</name>
    <name type="common">Potato</name>
    <dbReference type="NCBI Taxonomy" id="4113"/>
    <lineage>
        <taxon>Eukaryota</taxon>
        <taxon>Viridiplantae</taxon>
        <taxon>Streptophyta</taxon>
        <taxon>Embryophyta</taxon>
        <taxon>Tracheophyta</taxon>
        <taxon>Spermatophyta</taxon>
        <taxon>Magnoliopsida</taxon>
        <taxon>eudicotyledons</taxon>
        <taxon>Gunneridae</taxon>
        <taxon>Pentapetalae</taxon>
        <taxon>asterids</taxon>
        <taxon>lamiids</taxon>
        <taxon>Solanales</taxon>
        <taxon>Solanaceae</taxon>
        <taxon>Solanoideae</taxon>
        <taxon>Solaneae</taxon>
        <taxon>Solanum</taxon>
    </lineage>
</organism>
<feature type="domain" description="RNase H type-1" evidence="1">
    <location>
        <begin position="308"/>
        <end position="350"/>
    </location>
</feature>
<keyword evidence="3" id="KW-1185">Reference proteome</keyword>
<evidence type="ECO:0000259" key="1">
    <source>
        <dbReference type="Pfam" id="PF13456"/>
    </source>
</evidence>
<dbReference type="eggNOG" id="KOG0017">
    <property type="taxonomic scope" value="Eukaryota"/>
</dbReference>
<dbReference type="PaxDb" id="4113-PGSC0003DMT400087175"/>
<dbReference type="PANTHER" id="PTHR48475">
    <property type="entry name" value="RIBONUCLEASE H"/>
    <property type="match status" value="1"/>
</dbReference>
<accession>M1DDA9</accession>
<dbReference type="EnsemblPlants" id="PGSC0003DMT400087175">
    <property type="protein sequence ID" value="PGSC0003DMT400087175"/>
    <property type="gene ID" value="PGSC0003DMG400036746"/>
</dbReference>
<sequence length="399" mass="45433">MHRDHEGEIPDPIPRNFDGNKRCAYHSGVQGHDTEDCYGLKNQIESFIRRGVIKCTPAPPNMNNNPLPNHENRKVNMVTLDDEYGTPNYPNIDEADAMTSSAQSVITVQLREPLTVQTYLPRVVVTTLIAKKPDMDISLRIGLRPKSNGIVEPIQLKHQRGTNILGYEPTSRRDCHGSSDTIFVPEQALISDQAGIDDIVEGLGNLFVAMAGEEEGINLNKLTIRDAKPGEILQNWTTSPSLFQPESCTLINKNPRSTVMTCNDSTEKGENDEQDHEEYDESMMPENLPHEIEQVESQKKPNMDETETTKNVKILPYLHYIKELSRRFTRTEFKHVPRAQNEFADALATFSSMIQHPDKNYINPIDIEIHDQHACCFHVDEELDGKPWYYDIRRLIEAQ</sequence>
<protein>
    <submittedName>
        <fullName evidence="2">Polyprotein</fullName>
    </submittedName>
</protein>
<evidence type="ECO:0000313" key="3">
    <source>
        <dbReference type="Proteomes" id="UP000011115"/>
    </source>
</evidence>
<reference evidence="2" key="2">
    <citation type="submission" date="2015-06" db="UniProtKB">
        <authorList>
            <consortium name="EnsemblPlants"/>
        </authorList>
    </citation>
    <scope>IDENTIFICATION</scope>
    <source>
        <strain evidence="2">DM1-3 516 R44</strain>
    </source>
</reference>
<dbReference type="Gramene" id="PGSC0003DMT400087175">
    <property type="protein sequence ID" value="PGSC0003DMT400087175"/>
    <property type="gene ID" value="PGSC0003DMG400036746"/>
</dbReference>
<dbReference type="Gene3D" id="3.30.420.10">
    <property type="entry name" value="Ribonuclease H-like superfamily/Ribonuclease H"/>
    <property type="match status" value="1"/>
</dbReference>
<reference evidence="3" key="1">
    <citation type="journal article" date="2011" name="Nature">
        <title>Genome sequence and analysis of the tuber crop potato.</title>
        <authorList>
            <consortium name="The Potato Genome Sequencing Consortium"/>
        </authorList>
    </citation>
    <scope>NUCLEOTIDE SEQUENCE [LARGE SCALE GENOMIC DNA]</scope>
    <source>
        <strain evidence="3">cv. DM1-3 516 R44</strain>
    </source>
</reference>
<dbReference type="GO" id="GO:0004523">
    <property type="term" value="F:RNA-DNA hybrid ribonuclease activity"/>
    <property type="evidence" value="ECO:0007669"/>
    <property type="project" value="InterPro"/>
</dbReference>
<proteinExistence type="predicted"/>
<dbReference type="InParanoid" id="M1DDA9"/>
<dbReference type="InterPro" id="IPR002156">
    <property type="entry name" value="RNaseH_domain"/>
</dbReference>
<dbReference type="Pfam" id="PF13456">
    <property type="entry name" value="RVT_3"/>
    <property type="match status" value="1"/>
</dbReference>
<dbReference type="PANTHER" id="PTHR48475:SF1">
    <property type="entry name" value="RNASE H TYPE-1 DOMAIN-CONTAINING PROTEIN"/>
    <property type="match status" value="1"/>
</dbReference>